<accession>A0ABU1FWT8</accession>
<dbReference type="RefSeq" id="WP_310538303.1">
    <property type="nucleotide sequence ID" value="NZ_BAAAOC010000012.1"/>
</dbReference>
<evidence type="ECO:0000313" key="2">
    <source>
        <dbReference type="EMBL" id="MDR5712935.1"/>
    </source>
</evidence>
<dbReference type="EMBL" id="JAVKGT010000044">
    <property type="protein sequence ID" value="MDR5712935.1"/>
    <property type="molecule type" value="Genomic_DNA"/>
</dbReference>
<comment type="caution">
    <text evidence="2">The sequence shown here is derived from an EMBL/GenBank/DDBJ whole genome shotgun (WGS) entry which is preliminary data.</text>
</comment>
<evidence type="ECO:0000313" key="3">
    <source>
        <dbReference type="Proteomes" id="UP001260872"/>
    </source>
</evidence>
<feature type="region of interest" description="Disordered" evidence="1">
    <location>
        <begin position="88"/>
        <end position="135"/>
    </location>
</feature>
<keyword evidence="3" id="KW-1185">Reference proteome</keyword>
<reference evidence="3" key="1">
    <citation type="submission" date="2023-07" db="EMBL/GenBank/DDBJ databases">
        <title>Description of three actinobacteria isolated from air of manufacturing shop in a pharmaceutical factory.</title>
        <authorList>
            <person name="Zhang D.-F."/>
        </authorList>
    </citation>
    <scope>NUCLEOTIDE SEQUENCE [LARGE SCALE GENOMIC DNA]</scope>
    <source>
        <strain evidence="3">CCTCC AB 207010</strain>
    </source>
</reference>
<sequence length="171" mass="18617">MLGEAILLALEAKARVVDLDGTLSDHRAQAIFDALDQLRAVGILEDTAPMPAALTTPAHDDPAPWLAAETVQEVITGLDRILATAARYEPQPGERPRQRGLPVLSKHGHPSSLARVTDPASPFGDTAADLERRRRDHRAAEQLVTVVRRTWRTALKEAEQTMDTLPLDIAA</sequence>
<dbReference type="Proteomes" id="UP001260872">
    <property type="component" value="Unassembled WGS sequence"/>
</dbReference>
<organism evidence="2 3">
    <name type="scientific">Nesterenkonia flava</name>
    <dbReference type="NCBI Taxonomy" id="469799"/>
    <lineage>
        <taxon>Bacteria</taxon>
        <taxon>Bacillati</taxon>
        <taxon>Actinomycetota</taxon>
        <taxon>Actinomycetes</taxon>
        <taxon>Micrococcales</taxon>
        <taxon>Micrococcaceae</taxon>
        <taxon>Nesterenkonia</taxon>
    </lineage>
</organism>
<protein>
    <submittedName>
        <fullName evidence="2">Uncharacterized protein</fullName>
    </submittedName>
</protein>
<name>A0ABU1FWT8_9MICC</name>
<proteinExistence type="predicted"/>
<gene>
    <name evidence="2" type="ORF">RH857_12475</name>
</gene>
<evidence type="ECO:0000256" key="1">
    <source>
        <dbReference type="SAM" id="MobiDB-lite"/>
    </source>
</evidence>